<protein>
    <submittedName>
        <fullName evidence="2">Uncharacterized protein</fullName>
    </submittedName>
</protein>
<evidence type="ECO:0000313" key="2">
    <source>
        <dbReference type="EMBL" id="PZD72206.1"/>
    </source>
</evidence>
<dbReference type="Proteomes" id="UP000248857">
    <property type="component" value="Unassembled WGS sequence"/>
</dbReference>
<evidence type="ECO:0000313" key="3">
    <source>
        <dbReference type="Proteomes" id="UP000248857"/>
    </source>
</evidence>
<feature type="compositionally biased region" description="Polar residues" evidence="1">
    <location>
        <begin position="70"/>
        <end position="89"/>
    </location>
</feature>
<keyword evidence="3" id="KW-1185">Reference proteome</keyword>
<accession>A0A2W1JFH2</accession>
<dbReference type="AlphaFoldDB" id="A0A2W1JFH2"/>
<feature type="compositionally biased region" description="Polar residues" evidence="1">
    <location>
        <begin position="28"/>
        <end position="51"/>
    </location>
</feature>
<gene>
    <name evidence="2" type="ORF">C1752_03792</name>
</gene>
<name>A0A2W1JFH2_9CYAN</name>
<evidence type="ECO:0000256" key="1">
    <source>
        <dbReference type="SAM" id="MobiDB-lite"/>
    </source>
</evidence>
<proteinExistence type="predicted"/>
<feature type="compositionally biased region" description="Polar residues" evidence="1">
    <location>
        <begin position="227"/>
        <end position="267"/>
    </location>
</feature>
<dbReference type="PROSITE" id="PS51257">
    <property type="entry name" value="PROKAR_LIPOPROTEIN"/>
    <property type="match status" value="1"/>
</dbReference>
<organism evidence="2 3">
    <name type="scientific">Acaryochloris thomasi RCC1774</name>
    <dbReference type="NCBI Taxonomy" id="1764569"/>
    <lineage>
        <taxon>Bacteria</taxon>
        <taxon>Bacillati</taxon>
        <taxon>Cyanobacteriota</taxon>
        <taxon>Cyanophyceae</taxon>
        <taxon>Acaryochloridales</taxon>
        <taxon>Acaryochloridaceae</taxon>
        <taxon>Acaryochloris</taxon>
        <taxon>Acaryochloris thomasi</taxon>
    </lineage>
</organism>
<dbReference type="EMBL" id="PQWO01000011">
    <property type="protein sequence ID" value="PZD72206.1"/>
    <property type="molecule type" value="Genomic_DNA"/>
</dbReference>
<feature type="compositionally biased region" description="Low complexity" evidence="1">
    <location>
        <begin position="179"/>
        <end position="189"/>
    </location>
</feature>
<feature type="compositionally biased region" description="Low complexity" evidence="1">
    <location>
        <begin position="140"/>
        <end position="169"/>
    </location>
</feature>
<sequence>MMSGFRRYPLVIQALLLGLAAVTVSGLSSCDSTPNSITRSPDAGSSASPSRNIPRPPNLTGPNTALDPLSQPTQLPVPSSGAQPPSNSKALPLPNSGAAASRNPLLPGGIPAGTPELPTGGAELPSTQPSSGVAQELARARAALAQQTQLPPQLSPPTASSQAPATALPAPAPRPPASAVPSGAGAPAPLRDTSGLTEEAKALSQPVSRNAPPPAPLPAASTSLPSITSNSLPSMDFESSGSAASGPNRSRGSNTGNRSARSANPSGLRTAEYVYNPATGSYGPGN</sequence>
<reference evidence="2 3" key="1">
    <citation type="journal article" date="2018" name="Sci. Rep.">
        <title>A novel species of the marine cyanobacterium Acaryochloris with a unique pigment content and lifestyle.</title>
        <authorList>
            <person name="Partensky F."/>
            <person name="Six C."/>
            <person name="Ratin M."/>
            <person name="Garczarek L."/>
            <person name="Vaulot D."/>
            <person name="Probert I."/>
            <person name="Calteau A."/>
            <person name="Gourvil P."/>
            <person name="Marie D."/>
            <person name="Grebert T."/>
            <person name="Bouchier C."/>
            <person name="Le Panse S."/>
            <person name="Gachenot M."/>
            <person name="Rodriguez F."/>
            <person name="Garrido J.L."/>
        </authorList>
    </citation>
    <scope>NUCLEOTIDE SEQUENCE [LARGE SCALE GENOMIC DNA]</scope>
    <source>
        <strain evidence="2 3">RCC1774</strain>
    </source>
</reference>
<comment type="caution">
    <text evidence="2">The sequence shown here is derived from an EMBL/GenBank/DDBJ whole genome shotgun (WGS) entry which is preliminary data.</text>
</comment>
<feature type="region of interest" description="Disordered" evidence="1">
    <location>
        <begin position="28"/>
        <end position="286"/>
    </location>
</feature>